<dbReference type="PANTHER" id="PTHR11675:SF131">
    <property type="entry name" value="POLYPEPTIDE N-ACETYLGALACTOSAMINYLTRANSFERASE 9-RELATED"/>
    <property type="match status" value="1"/>
</dbReference>
<dbReference type="CDD" id="cd00051">
    <property type="entry name" value="EFh"/>
    <property type="match status" value="2"/>
</dbReference>
<sequence>MYISFRRHLYQTTLYISIAWLFIIILFFQFNGPKTTPTEEQTSKDLNSKQHDENHLKIKLIDQSQHEKIDKIFDKPKQVVAPDIDDNKYNANGYGEMGKPVIIDRNKLSPSELKKYDEGFEKNAFSAYVSDLIPIHRSLPDERHPDCRKLEYKALSITASVVMCFHNEAWTTLLRSIHSVIDRSPPHLLKEIILVDDFSDMSHLHKPLDDYIETLKIVSIIRQRQREGLIRSRLAGAARAKSDTIVFLDSHIEATEGWLEPLLEPIAKNRSVVVAPVIDNIDATTFAFTFISFDTIYVGGFDWNLQFTWHILPKREQTTRNSSADLARTPTMAGGLFAISKNYFYDLGSYDDGMEIWGGENLEISFRIWMCGGTLVIAPCSHVGHIFRAKSPYKWLPGVNAVKRNCVRAAEVWLDEYKKYYYERINYKLDDYGDVSSRKSLRERLKCRSFNWYLTEIYPELSIPEVGLAVGDIRNLDVDYCVDANVDRKNFEKPAIGFECHQEGGNQFFMLSKTGQIYRDSGCLDYRDGKEGIKKDDRILVLLCHEQNGTQSWIYNKNDQLYHPESSLCMALSGDSQHLQMQICDLDIARQRWIWKRRSRNEVIVEINSKSNYQFEYLKKKMESKPTEPAKTAEPAKPAGKIELTEKHIQSLKKMSHLNDTEIRTLFDSFRQLGSSGQLTLEEFTKLWNGTAPEEDDSNDTLPAKRAFAVFDRDHSGKIDFSEFLTATVLLRHHSTKQKLTLLFALCDSNYDGYLSKEEIEKFFLTRKAADETMKDDDIAAFKAHLNEIFAKYDLNKDGKMSHKEFHNLCNNDQFFKRIVA</sequence>
<feature type="domain" description="EF-hand" evidence="18">
    <location>
        <begin position="781"/>
        <end position="816"/>
    </location>
</feature>
<evidence type="ECO:0000256" key="2">
    <source>
        <dbReference type="ARBA" id="ARBA00004323"/>
    </source>
</evidence>
<evidence type="ECO:0000313" key="21">
    <source>
        <dbReference type="Proteomes" id="UP000663834"/>
    </source>
</evidence>
<dbReference type="InterPro" id="IPR029044">
    <property type="entry name" value="Nucleotide-diphossugar_trans"/>
</dbReference>
<dbReference type="InterPro" id="IPR000772">
    <property type="entry name" value="Ricin_B_lectin"/>
</dbReference>
<dbReference type="EMBL" id="CAJNOW010000071">
    <property type="protein sequence ID" value="CAF1226046.1"/>
    <property type="molecule type" value="Genomic_DNA"/>
</dbReference>
<evidence type="ECO:0000256" key="14">
    <source>
        <dbReference type="ARBA" id="ARBA00023136"/>
    </source>
</evidence>
<evidence type="ECO:0000256" key="8">
    <source>
        <dbReference type="ARBA" id="ARBA00022723"/>
    </source>
</evidence>
<feature type="transmembrane region" description="Helical" evidence="17">
    <location>
        <begin position="12"/>
        <end position="30"/>
    </location>
</feature>
<evidence type="ECO:0000256" key="4">
    <source>
        <dbReference type="ARBA" id="ARBA00005680"/>
    </source>
</evidence>
<evidence type="ECO:0000256" key="10">
    <source>
        <dbReference type="ARBA" id="ARBA00022837"/>
    </source>
</evidence>
<dbReference type="InterPro" id="IPR002048">
    <property type="entry name" value="EF_hand_dom"/>
</dbReference>
<dbReference type="AlphaFoldDB" id="A0A814Y8X2"/>
<dbReference type="SMART" id="SM00458">
    <property type="entry name" value="RICIN"/>
    <property type="match status" value="1"/>
</dbReference>
<keyword evidence="15 17" id="KW-1015">Disulfide bond</keyword>
<dbReference type="InterPro" id="IPR035992">
    <property type="entry name" value="Ricin_B-like_lectins"/>
</dbReference>
<keyword evidence="11" id="KW-0735">Signal-anchor</keyword>
<dbReference type="Proteomes" id="UP000663855">
    <property type="component" value="Unassembled WGS sequence"/>
</dbReference>
<evidence type="ECO:0000256" key="12">
    <source>
        <dbReference type="ARBA" id="ARBA00022989"/>
    </source>
</evidence>
<evidence type="ECO:0000259" key="18">
    <source>
        <dbReference type="PROSITE" id="PS50222"/>
    </source>
</evidence>
<dbReference type="OrthoDB" id="6119243at2759"/>
<evidence type="ECO:0000256" key="9">
    <source>
        <dbReference type="ARBA" id="ARBA00022734"/>
    </source>
</evidence>
<keyword evidence="9 17" id="KW-0430">Lectin</keyword>
<dbReference type="GO" id="GO:0000139">
    <property type="term" value="C:Golgi membrane"/>
    <property type="evidence" value="ECO:0007669"/>
    <property type="project" value="UniProtKB-SubCell"/>
</dbReference>
<dbReference type="EMBL" id="CAJNOV010000123">
    <property type="protein sequence ID" value="CAF0992634.1"/>
    <property type="molecule type" value="Genomic_DNA"/>
</dbReference>
<keyword evidence="13 17" id="KW-0333">Golgi apparatus</keyword>
<dbReference type="InterPro" id="IPR001173">
    <property type="entry name" value="Glyco_trans_2-like"/>
</dbReference>
<name>A0A814Y8X2_9BILA</name>
<evidence type="ECO:0000313" key="19">
    <source>
        <dbReference type="EMBL" id="CAF0992634.1"/>
    </source>
</evidence>
<comment type="caution">
    <text evidence="20">The sequence shown here is derived from an EMBL/GenBank/DDBJ whole genome shotgun (WGS) entry which is preliminary data.</text>
</comment>
<keyword evidence="5 17" id="KW-0328">Glycosyltransferase</keyword>
<keyword evidence="14 17" id="KW-0472">Membrane</keyword>
<comment type="pathway">
    <text evidence="3 17">Protein modification; protein glycosylation.</text>
</comment>
<dbReference type="CDD" id="cd23462">
    <property type="entry name" value="beta-trefoil_Ricin_Pgant9-like"/>
    <property type="match status" value="1"/>
</dbReference>
<proteinExistence type="inferred from homology"/>
<comment type="similarity">
    <text evidence="4 17">Belongs to the glycosyltransferase 2 family. GalNAc-T subfamily.</text>
</comment>
<dbReference type="CDD" id="cd02510">
    <property type="entry name" value="pp-GalNAc-T"/>
    <property type="match status" value="1"/>
</dbReference>
<dbReference type="Gene3D" id="1.10.238.10">
    <property type="entry name" value="EF-hand"/>
    <property type="match status" value="1"/>
</dbReference>
<evidence type="ECO:0000256" key="17">
    <source>
        <dbReference type="RuleBase" id="RU361242"/>
    </source>
</evidence>
<keyword evidence="16 17" id="KW-0464">Manganese</keyword>
<evidence type="ECO:0000256" key="6">
    <source>
        <dbReference type="ARBA" id="ARBA00022679"/>
    </source>
</evidence>
<keyword evidence="10" id="KW-0106">Calcium</keyword>
<evidence type="ECO:0000256" key="7">
    <source>
        <dbReference type="ARBA" id="ARBA00022692"/>
    </source>
</evidence>
<reference evidence="20" key="1">
    <citation type="submission" date="2021-02" db="EMBL/GenBank/DDBJ databases">
        <authorList>
            <person name="Nowell W R."/>
        </authorList>
    </citation>
    <scope>NUCLEOTIDE SEQUENCE</scope>
</reference>
<evidence type="ECO:0000313" key="20">
    <source>
        <dbReference type="EMBL" id="CAF1226046.1"/>
    </source>
</evidence>
<gene>
    <name evidence="19" type="ORF">CJN711_LOCUS1934</name>
    <name evidence="20" type="ORF">KQP761_LOCUS1054</name>
</gene>
<evidence type="ECO:0000256" key="1">
    <source>
        <dbReference type="ARBA" id="ARBA00001936"/>
    </source>
</evidence>
<dbReference type="Proteomes" id="UP000663834">
    <property type="component" value="Unassembled WGS sequence"/>
</dbReference>
<dbReference type="InterPro" id="IPR011992">
    <property type="entry name" value="EF-hand-dom_pair"/>
</dbReference>
<evidence type="ECO:0000256" key="3">
    <source>
        <dbReference type="ARBA" id="ARBA00004922"/>
    </source>
</evidence>
<dbReference type="Pfam" id="PF00652">
    <property type="entry name" value="Ricin_B_lectin"/>
    <property type="match status" value="1"/>
</dbReference>
<feature type="domain" description="EF-hand" evidence="18">
    <location>
        <begin position="699"/>
        <end position="734"/>
    </location>
</feature>
<dbReference type="PROSITE" id="PS50222">
    <property type="entry name" value="EF_HAND_2"/>
    <property type="match status" value="3"/>
</dbReference>
<dbReference type="Pfam" id="PF00036">
    <property type="entry name" value="EF-hand_1"/>
    <property type="match status" value="1"/>
</dbReference>
<dbReference type="SUPFAM" id="SSF53448">
    <property type="entry name" value="Nucleotide-diphospho-sugar transferases"/>
    <property type="match status" value="1"/>
</dbReference>
<dbReference type="GO" id="GO:0005509">
    <property type="term" value="F:calcium ion binding"/>
    <property type="evidence" value="ECO:0007669"/>
    <property type="project" value="InterPro"/>
</dbReference>
<evidence type="ECO:0000256" key="11">
    <source>
        <dbReference type="ARBA" id="ARBA00022968"/>
    </source>
</evidence>
<dbReference type="SMART" id="SM00054">
    <property type="entry name" value="EFh"/>
    <property type="match status" value="3"/>
</dbReference>
<dbReference type="Pfam" id="PF00535">
    <property type="entry name" value="Glycos_transf_2"/>
    <property type="match status" value="1"/>
</dbReference>
<evidence type="ECO:0000256" key="13">
    <source>
        <dbReference type="ARBA" id="ARBA00023034"/>
    </source>
</evidence>
<dbReference type="GO" id="GO:0030246">
    <property type="term" value="F:carbohydrate binding"/>
    <property type="evidence" value="ECO:0007669"/>
    <property type="project" value="UniProtKB-KW"/>
</dbReference>
<comment type="subcellular location">
    <subcellularLocation>
        <location evidence="2 17">Golgi apparatus membrane</location>
        <topology evidence="2 17">Single-pass type II membrane protein</topology>
    </subcellularLocation>
</comment>
<dbReference type="GO" id="GO:0006493">
    <property type="term" value="P:protein O-linked glycosylation"/>
    <property type="evidence" value="ECO:0007669"/>
    <property type="project" value="UniProtKB-ARBA"/>
</dbReference>
<dbReference type="Gene3D" id="2.80.10.50">
    <property type="match status" value="1"/>
</dbReference>
<dbReference type="PROSITE" id="PS00018">
    <property type="entry name" value="EF_HAND_1"/>
    <property type="match status" value="2"/>
</dbReference>
<keyword evidence="12 17" id="KW-1133">Transmembrane helix</keyword>
<comment type="cofactor">
    <cofactor evidence="1 17">
        <name>Mn(2+)</name>
        <dbReference type="ChEBI" id="CHEBI:29035"/>
    </cofactor>
</comment>
<keyword evidence="8" id="KW-0479">Metal-binding</keyword>
<dbReference type="SUPFAM" id="SSF50370">
    <property type="entry name" value="Ricin B-like lectins"/>
    <property type="match status" value="1"/>
</dbReference>
<dbReference type="FunFam" id="3.90.550.10:FF:000021">
    <property type="entry name" value="Polypeptide N-acetylgalactosaminyltransferase"/>
    <property type="match status" value="1"/>
</dbReference>
<keyword evidence="7 17" id="KW-0812">Transmembrane</keyword>
<keyword evidence="6 17" id="KW-0808">Transferase</keyword>
<evidence type="ECO:0000256" key="5">
    <source>
        <dbReference type="ARBA" id="ARBA00022676"/>
    </source>
</evidence>
<dbReference type="InterPro" id="IPR045885">
    <property type="entry name" value="GalNAc-T"/>
</dbReference>
<dbReference type="InterPro" id="IPR018247">
    <property type="entry name" value="EF_Hand_1_Ca_BS"/>
</dbReference>
<evidence type="ECO:0000256" key="15">
    <source>
        <dbReference type="ARBA" id="ARBA00023157"/>
    </source>
</evidence>
<dbReference type="PROSITE" id="PS50231">
    <property type="entry name" value="RICIN_B_LECTIN"/>
    <property type="match status" value="1"/>
</dbReference>
<feature type="domain" description="EF-hand" evidence="18">
    <location>
        <begin position="735"/>
        <end position="770"/>
    </location>
</feature>
<organism evidence="20 21">
    <name type="scientific">Rotaria magnacalcarata</name>
    <dbReference type="NCBI Taxonomy" id="392030"/>
    <lineage>
        <taxon>Eukaryota</taxon>
        <taxon>Metazoa</taxon>
        <taxon>Spiralia</taxon>
        <taxon>Gnathifera</taxon>
        <taxon>Rotifera</taxon>
        <taxon>Eurotatoria</taxon>
        <taxon>Bdelloidea</taxon>
        <taxon>Philodinida</taxon>
        <taxon>Philodinidae</taxon>
        <taxon>Rotaria</taxon>
    </lineage>
</organism>
<protein>
    <recommendedName>
        <fullName evidence="17">Polypeptide N-acetylgalactosaminyltransferase</fullName>
        <ecNumber evidence="17">2.4.1.-</ecNumber>
    </recommendedName>
    <alternativeName>
        <fullName evidence="17">Protein-UDP acetylgalactosaminyltransferase</fullName>
    </alternativeName>
</protein>
<dbReference type="EC" id="2.4.1.-" evidence="17"/>
<dbReference type="Pfam" id="PF13499">
    <property type="entry name" value="EF-hand_7"/>
    <property type="match status" value="1"/>
</dbReference>
<dbReference type="PANTHER" id="PTHR11675">
    <property type="entry name" value="N-ACETYLGALACTOSAMINYLTRANSFERASE"/>
    <property type="match status" value="1"/>
</dbReference>
<dbReference type="GO" id="GO:0004653">
    <property type="term" value="F:polypeptide N-acetylgalactosaminyltransferase activity"/>
    <property type="evidence" value="ECO:0007669"/>
    <property type="project" value="TreeGrafter"/>
</dbReference>
<accession>A0A814Y8X2</accession>
<dbReference type="Gene3D" id="3.90.550.10">
    <property type="entry name" value="Spore Coat Polysaccharide Biosynthesis Protein SpsA, Chain A"/>
    <property type="match status" value="1"/>
</dbReference>
<dbReference type="UniPathway" id="UPA00378"/>
<dbReference type="SUPFAM" id="SSF47473">
    <property type="entry name" value="EF-hand"/>
    <property type="match status" value="1"/>
</dbReference>
<evidence type="ECO:0000256" key="16">
    <source>
        <dbReference type="ARBA" id="ARBA00023211"/>
    </source>
</evidence>